<dbReference type="EMBL" id="MSFM01000010">
    <property type="protein sequence ID" value="PKY01929.1"/>
    <property type="molecule type" value="Genomic_DNA"/>
</dbReference>
<comment type="function">
    <text evidence="6">Functions as actin-binding component of the Arp2/3 complex which is involved in regulation of actin polymerization and together with an activating nucleation-promoting factor (NPF) mediates the formation of branched actin networks. Seems to contact the mother actin filament.</text>
</comment>
<proteinExistence type="inferred from homology"/>
<dbReference type="Gene3D" id="3.30.1460.20">
    <property type="match status" value="1"/>
</dbReference>
<dbReference type="Pfam" id="PF05856">
    <property type="entry name" value="ARPC4"/>
    <property type="match status" value="1"/>
</dbReference>
<evidence type="ECO:0000256" key="3">
    <source>
        <dbReference type="ARBA" id="ARBA00022490"/>
    </source>
</evidence>
<evidence type="ECO:0000313" key="8">
    <source>
        <dbReference type="EMBL" id="PKY01929.1"/>
    </source>
</evidence>
<dbReference type="OrthoDB" id="336240at2759"/>
<protein>
    <recommendedName>
        <fullName evidence="7">Arp2/3 complex 20 kDa</fullName>
    </recommendedName>
</protein>
<evidence type="ECO:0000256" key="7">
    <source>
        <dbReference type="ARBA" id="ARBA00082270"/>
    </source>
</evidence>
<keyword evidence="4" id="KW-0009">Actin-binding</keyword>
<dbReference type="PANTHER" id="PTHR22629:SF0">
    <property type="entry name" value="ACTIN-RELATED PROTEIN 2_3 COMPLEX SUBUNIT 4"/>
    <property type="match status" value="1"/>
</dbReference>
<evidence type="ECO:0000313" key="9">
    <source>
        <dbReference type="Proteomes" id="UP000234254"/>
    </source>
</evidence>
<dbReference type="GO" id="GO:0034314">
    <property type="term" value="P:Arp2/3 complex-mediated actin nucleation"/>
    <property type="evidence" value="ECO:0007669"/>
    <property type="project" value="InterPro"/>
</dbReference>
<gene>
    <name evidence="8" type="ORF">P168DRAFT_320500</name>
</gene>
<evidence type="ECO:0000256" key="5">
    <source>
        <dbReference type="ARBA" id="ARBA00023212"/>
    </source>
</evidence>
<evidence type="ECO:0000256" key="6">
    <source>
        <dbReference type="ARBA" id="ARBA00054835"/>
    </source>
</evidence>
<dbReference type="GO" id="GO:0005885">
    <property type="term" value="C:Arp2/3 protein complex"/>
    <property type="evidence" value="ECO:0007669"/>
    <property type="project" value="InterPro"/>
</dbReference>
<keyword evidence="3" id="KW-0963">Cytoplasm</keyword>
<dbReference type="SUPFAM" id="SSF69645">
    <property type="entry name" value="Arp2/3 complex subunits"/>
    <property type="match status" value="1"/>
</dbReference>
<sequence>MGPPLSGTPDGKPPSSTPVSNLQFSVAFHTKTTGLAELFLRIVGFGPGITLESSAQKSQSLRPYLQCVRSSLTAALAVSNFASQTAERHNVPEIEAQSSPELLLNPLTISRNENEKVFIEPSVNSVRVSIRIKQADEIEHILVHKFTRFLTQRAESFFILRRKPVKGYDISFLITNFHTEAMLKHKLVDFIIQFMEEVDKEISEMKLFLNARARFVAESFLTPFD</sequence>
<dbReference type="PANTHER" id="PTHR22629">
    <property type="entry name" value="ARP2/3 COMPLEX 20 KD SUBUNIT"/>
    <property type="match status" value="1"/>
</dbReference>
<dbReference type="AlphaFoldDB" id="A0A2I1CWC8"/>
<dbReference type="VEuPathDB" id="FungiDB:P168DRAFT_320500"/>
<comment type="similarity">
    <text evidence="2">Belongs to the ARPC4 family.</text>
</comment>
<reference evidence="8" key="1">
    <citation type="submission" date="2016-12" db="EMBL/GenBank/DDBJ databases">
        <title>The genomes of Aspergillus section Nigri reveals drivers in fungal speciation.</title>
        <authorList>
            <consortium name="DOE Joint Genome Institute"/>
            <person name="Vesth T.C."/>
            <person name="Nybo J."/>
            <person name="Theobald S."/>
            <person name="Brandl J."/>
            <person name="Frisvad J.C."/>
            <person name="Nielsen K.F."/>
            <person name="Lyhne E.K."/>
            <person name="Kogle M.E."/>
            <person name="Kuo A."/>
            <person name="Riley R."/>
            <person name="Clum A."/>
            <person name="Nolan M."/>
            <person name="Lipzen A."/>
            <person name="Salamov A."/>
            <person name="Henrissat B."/>
            <person name="Wiebenga A."/>
            <person name="De vries R.P."/>
            <person name="Grigoriev I.V."/>
            <person name="Mortensen U.H."/>
            <person name="Andersen M.R."/>
            <person name="Baker S.E."/>
        </authorList>
    </citation>
    <scope>NUCLEOTIDE SEQUENCE</scope>
    <source>
        <strain evidence="8">IBT 28561</strain>
    </source>
</reference>
<evidence type="ECO:0000256" key="1">
    <source>
        <dbReference type="ARBA" id="ARBA00004245"/>
    </source>
</evidence>
<evidence type="ECO:0000256" key="2">
    <source>
        <dbReference type="ARBA" id="ARBA00005919"/>
    </source>
</evidence>
<evidence type="ECO:0000256" key="4">
    <source>
        <dbReference type="ARBA" id="ARBA00023203"/>
    </source>
</evidence>
<dbReference type="Proteomes" id="UP000234254">
    <property type="component" value="Unassembled WGS sequence"/>
</dbReference>
<dbReference type="GeneID" id="36547894"/>
<dbReference type="GO" id="GO:0051015">
    <property type="term" value="F:actin filament binding"/>
    <property type="evidence" value="ECO:0007669"/>
    <property type="project" value="TreeGrafter"/>
</dbReference>
<dbReference type="InterPro" id="IPR034666">
    <property type="entry name" value="ARPC2/4"/>
</dbReference>
<dbReference type="FunFam" id="3.30.1460.20:FF:000001">
    <property type="entry name" value="Actin-related protein 2/3 complex subunit 4"/>
    <property type="match status" value="1"/>
</dbReference>
<comment type="caution">
    <text evidence="8">The sequence shown here is derived from an EMBL/GenBank/DDBJ whole genome shotgun (WGS) entry which is preliminary data.</text>
</comment>
<accession>A0A2I1CWC8</accession>
<dbReference type="RefSeq" id="XP_024690523.1">
    <property type="nucleotide sequence ID" value="XM_024840370.1"/>
</dbReference>
<organism evidence="8 9">
    <name type="scientific">Aspergillus campestris (strain IBT 28561)</name>
    <dbReference type="NCBI Taxonomy" id="1392248"/>
    <lineage>
        <taxon>Eukaryota</taxon>
        <taxon>Fungi</taxon>
        <taxon>Dikarya</taxon>
        <taxon>Ascomycota</taxon>
        <taxon>Pezizomycotina</taxon>
        <taxon>Eurotiomycetes</taxon>
        <taxon>Eurotiomycetidae</taxon>
        <taxon>Eurotiales</taxon>
        <taxon>Aspergillaceae</taxon>
        <taxon>Aspergillus</taxon>
        <taxon>Aspergillus subgen. Circumdati</taxon>
    </lineage>
</organism>
<comment type="subcellular location">
    <subcellularLocation>
        <location evidence="1">Cytoplasm</location>
        <location evidence="1">Cytoskeleton</location>
    </subcellularLocation>
</comment>
<keyword evidence="9" id="KW-1185">Reference proteome</keyword>
<name>A0A2I1CWC8_ASPC2</name>
<dbReference type="InterPro" id="IPR008384">
    <property type="entry name" value="ARPC4"/>
</dbReference>
<dbReference type="GO" id="GO:0030041">
    <property type="term" value="P:actin filament polymerization"/>
    <property type="evidence" value="ECO:0007669"/>
    <property type="project" value="InterPro"/>
</dbReference>
<keyword evidence="5" id="KW-0206">Cytoskeleton</keyword>